<proteinExistence type="predicted"/>
<name>A0AAW5P019_9BACE</name>
<protein>
    <submittedName>
        <fullName evidence="2">Clostripain-related cysteine peptidase</fullName>
    </submittedName>
</protein>
<dbReference type="Gene3D" id="3.40.50.11970">
    <property type="match status" value="1"/>
</dbReference>
<evidence type="ECO:0000313" key="2">
    <source>
        <dbReference type="EMBL" id="MCS2794098.1"/>
    </source>
</evidence>
<dbReference type="PROSITE" id="PS51257">
    <property type="entry name" value="PROKAR_LIPOPROTEIN"/>
    <property type="match status" value="1"/>
</dbReference>
<dbReference type="PANTHER" id="PTHR37835:SF1">
    <property type="entry name" value="ALPHA-CLOSTRIPAIN"/>
    <property type="match status" value="1"/>
</dbReference>
<comment type="caution">
    <text evidence="2">The sequence shown here is derived from an EMBL/GenBank/DDBJ whole genome shotgun (WGS) entry which is preliminary data.</text>
</comment>
<feature type="signal peptide" evidence="1">
    <location>
        <begin position="1"/>
        <end position="20"/>
    </location>
</feature>
<evidence type="ECO:0000313" key="3">
    <source>
        <dbReference type="Proteomes" id="UP001204548"/>
    </source>
</evidence>
<gene>
    <name evidence="2" type="ORF">NXW97_19210</name>
</gene>
<accession>A0AAW5P019</accession>
<organism evidence="2 3">
    <name type="scientific">Bacteroides faecis</name>
    <dbReference type="NCBI Taxonomy" id="674529"/>
    <lineage>
        <taxon>Bacteria</taxon>
        <taxon>Pseudomonadati</taxon>
        <taxon>Bacteroidota</taxon>
        <taxon>Bacteroidia</taxon>
        <taxon>Bacteroidales</taxon>
        <taxon>Bacteroidaceae</taxon>
        <taxon>Bacteroides</taxon>
    </lineage>
</organism>
<keyword evidence="1" id="KW-0732">Signal</keyword>
<reference evidence="2" key="1">
    <citation type="submission" date="2022-08" db="EMBL/GenBank/DDBJ databases">
        <title>Genome Sequencing of Bacteroides fragilis Group Isolates with Nanopore Technology.</title>
        <authorList>
            <person name="Tisza M.J."/>
            <person name="Smith D."/>
            <person name="Dekker J.P."/>
        </authorList>
    </citation>
    <scope>NUCLEOTIDE SEQUENCE</scope>
    <source>
        <strain evidence="2">BFG-351</strain>
    </source>
</reference>
<dbReference type="AlphaFoldDB" id="A0AAW5P019"/>
<dbReference type="InterPro" id="IPR005077">
    <property type="entry name" value="Peptidase_C11"/>
</dbReference>
<sequence length="405" mass="45343">MKNIKILSFLVGLAALFAACENNDNEGPVTPEPREQVGRTVLVYIVGDAGDSNELSDLFKINFSDMKAGMEEVDYSKCNLVVYSEMKNDLPHLISLKQKNGKVVADTLFTYAEQNPLDKEVMSKVIAQTVDYFPADSYGFVFLSHSSSWVSASNNANSRSIGYYRKTQMNIPDFREALFSAFPKPLKFILFDSCNMQSVEVAYELRDCAEYFIGSPTEIPGPGAPYKAVVPEMFTETNLAMNIAEAYYGYYEKLYTGVSPISNENWTGGIATSVIKSDALDNLAAATKTIIPKYIQDKREVNRSGLLAYDFNDDANYDFDELIQYLTGGADNAEYQSWRIAFDNAVVYRKTTSKNYSGIIRRMFTMEGSEGLSTYIPNGESNSKMNTFYRTLSWYSAAGWNATGW</sequence>
<dbReference type="PANTHER" id="PTHR37835">
    <property type="entry name" value="ALPHA-CLOSTRIPAIN"/>
    <property type="match status" value="1"/>
</dbReference>
<dbReference type="Pfam" id="PF03415">
    <property type="entry name" value="Peptidase_C11"/>
    <property type="match status" value="1"/>
</dbReference>
<dbReference type="RefSeq" id="WP_010538534.1">
    <property type="nucleotide sequence ID" value="NZ_CABMFH010000014.1"/>
</dbReference>
<dbReference type="EMBL" id="JANUTS010000001">
    <property type="protein sequence ID" value="MCS2794098.1"/>
    <property type="molecule type" value="Genomic_DNA"/>
</dbReference>
<feature type="chain" id="PRO_5043487546" evidence="1">
    <location>
        <begin position="21"/>
        <end position="405"/>
    </location>
</feature>
<dbReference type="Proteomes" id="UP001204548">
    <property type="component" value="Unassembled WGS sequence"/>
</dbReference>
<evidence type="ECO:0000256" key="1">
    <source>
        <dbReference type="SAM" id="SignalP"/>
    </source>
</evidence>